<keyword evidence="2" id="KW-1185">Reference proteome</keyword>
<reference evidence="1" key="1">
    <citation type="submission" date="2024-10" db="EMBL/GenBank/DDBJ databases">
        <title>Aeromonas and Pseudomonas from the Cagarras Archipelago, Rio de Janeiro, Brazil.</title>
        <authorList>
            <person name="Canellas A.L.B."/>
            <person name="Laport M.S."/>
        </authorList>
    </citation>
    <scope>NUCLEOTIDE SEQUENCE</scope>
    <source>
        <strain evidence="1">ACP-7</strain>
    </source>
</reference>
<proteinExistence type="predicted"/>
<evidence type="ECO:0000313" key="1">
    <source>
        <dbReference type="EMBL" id="MFJ1339977.1"/>
    </source>
</evidence>
<organism evidence="1 2">
    <name type="scientific">Pseudomonas caricapapayae</name>
    <dbReference type="NCBI Taxonomy" id="46678"/>
    <lineage>
        <taxon>Bacteria</taxon>
        <taxon>Pseudomonadati</taxon>
        <taxon>Pseudomonadota</taxon>
        <taxon>Gammaproteobacteria</taxon>
        <taxon>Pseudomonadales</taxon>
        <taxon>Pseudomonadaceae</taxon>
        <taxon>Pseudomonas</taxon>
    </lineage>
</organism>
<name>A0ACC7M4B6_9PSED</name>
<comment type="caution">
    <text evidence="1">The sequence shown here is derived from an EMBL/GenBank/DDBJ whole genome shotgun (WGS) entry which is preliminary data.</text>
</comment>
<dbReference type="Proteomes" id="UP001615411">
    <property type="component" value="Unassembled WGS sequence"/>
</dbReference>
<sequence>MKVVVIGGTGLIGTQLCANLRANGHKVLAASPQTGVNALTGEGLEQALEGADVVVDVANSPSFEDAAVLRFFETCGRNLIAAEKAAQVKHHIALSVVGTDRMQDSGYFRAKMAQENLIKQSGVPYTLLRATQFFEFMGAIAYSGVDGNRVCVSTAALQPVSSADVAKTLADLAEKPAANRTFEVAGPDRQPLDEFVRSYLQHQQDPREVIADPQASYFGAPIDDRSLTPEADAITGTLHFQTWLKTTPVQR</sequence>
<accession>A0ACC7M4B6</accession>
<gene>
    <name evidence="1" type="ORF">ACIKP7_17815</name>
</gene>
<protein>
    <submittedName>
        <fullName evidence="1">SDR family oxidoreductase</fullName>
    </submittedName>
</protein>
<dbReference type="EMBL" id="JBIUGF010000059">
    <property type="protein sequence ID" value="MFJ1339977.1"/>
    <property type="molecule type" value="Genomic_DNA"/>
</dbReference>
<evidence type="ECO:0000313" key="2">
    <source>
        <dbReference type="Proteomes" id="UP001615411"/>
    </source>
</evidence>